<dbReference type="GO" id="GO:0032506">
    <property type="term" value="P:cytokinetic process"/>
    <property type="evidence" value="ECO:0007669"/>
    <property type="project" value="TreeGrafter"/>
</dbReference>
<dbReference type="InterPro" id="IPR036680">
    <property type="entry name" value="SPOR-like_sf"/>
</dbReference>
<gene>
    <name evidence="2" type="ORF">Y5S_03507</name>
</gene>
<dbReference type="SUPFAM" id="SSF110997">
    <property type="entry name" value="Sporulation related repeat"/>
    <property type="match status" value="1"/>
</dbReference>
<proteinExistence type="predicted"/>
<dbReference type="GO" id="GO:0042834">
    <property type="term" value="F:peptidoglycan binding"/>
    <property type="evidence" value="ECO:0007669"/>
    <property type="project" value="InterPro"/>
</dbReference>
<evidence type="ECO:0000313" key="3">
    <source>
        <dbReference type="Proteomes" id="UP000029444"/>
    </source>
</evidence>
<dbReference type="GO" id="GO:0032153">
    <property type="term" value="C:cell division site"/>
    <property type="evidence" value="ECO:0007669"/>
    <property type="project" value="TreeGrafter"/>
</dbReference>
<reference evidence="2 3" key="1">
    <citation type="submission" date="2012-09" db="EMBL/GenBank/DDBJ databases">
        <title>Genome Sequence of alkane-degrading Bacterium Alcanivorax sp. 19-m-6.</title>
        <authorList>
            <person name="Lai Q."/>
            <person name="Shao Z."/>
        </authorList>
    </citation>
    <scope>NUCLEOTIDE SEQUENCE [LARGE SCALE GENOMIC DNA]</scope>
    <source>
        <strain evidence="2 3">19-m-6</strain>
    </source>
</reference>
<name>A0A095SFA4_9GAMM</name>
<dbReference type="Gene3D" id="3.30.70.1070">
    <property type="entry name" value="Sporulation related repeat"/>
    <property type="match status" value="1"/>
</dbReference>
<dbReference type="Pfam" id="PF05036">
    <property type="entry name" value="SPOR"/>
    <property type="match status" value="1"/>
</dbReference>
<dbReference type="PATRIC" id="fig|1177154.3.peg.3515"/>
<dbReference type="PROSITE" id="PS51724">
    <property type="entry name" value="SPOR"/>
    <property type="match status" value="1"/>
</dbReference>
<protein>
    <recommendedName>
        <fullName evidence="1">SPOR domain-containing protein</fullName>
    </recommendedName>
</protein>
<evidence type="ECO:0000259" key="1">
    <source>
        <dbReference type="PROSITE" id="PS51724"/>
    </source>
</evidence>
<dbReference type="EMBL" id="ARXV01000020">
    <property type="protein sequence ID" value="KGD63232.1"/>
    <property type="molecule type" value="Genomic_DNA"/>
</dbReference>
<dbReference type="RefSeq" id="WP_231552740.1">
    <property type="nucleotide sequence ID" value="NZ_ARXV01000020.1"/>
</dbReference>
<dbReference type="PANTHER" id="PTHR38687">
    <property type="entry name" value="CELL DIVISION PROTEIN DEDD-RELATED"/>
    <property type="match status" value="1"/>
</dbReference>
<dbReference type="Proteomes" id="UP000029444">
    <property type="component" value="Unassembled WGS sequence"/>
</dbReference>
<keyword evidence="3" id="KW-1185">Reference proteome</keyword>
<comment type="caution">
    <text evidence="2">The sequence shown here is derived from an EMBL/GenBank/DDBJ whole genome shotgun (WGS) entry which is preliminary data.</text>
</comment>
<dbReference type="InterPro" id="IPR007730">
    <property type="entry name" value="SPOR-like_dom"/>
</dbReference>
<feature type="domain" description="SPOR" evidence="1">
    <location>
        <begin position="114"/>
        <end position="195"/>
    </location>
</feature>
<dbReference type="STRING" id="1177154.Y5S_03507"/>
<dbReference type="AlphaFoldDB" id="A0A095SFA4"/>
<dbReference type="PANTHER" id="PTHR38687:SF1">
    <property type="entry name" value="CELL DIVISION PROTEIN DEDD"/>
    <property type="match status" value="1"/>
</dbReference>
<sequence>MNKQMRQRIIGVVLLLILAAVLSPLVFRSPAQIRTALNMEIPAAPDYQAVVVEPVVATEVEEAAAQRIERDRQAVVAAAGKGDEPAEEDVLLDEEPVLETLTTPPTPPLAADADPVLAGFVVQVGSFTKADSAADLVTRLKEAGFRAYTETDSQNSKLLHRVMVGPEIRKEDAEQTRQRLANDSRFKLDGLVRIYAP</sequence>
<accession>A0A095SFA4</accession>
<dbReference type="GO" id="GO:0030428">
    <property type="term" value="C:cell septum"/>
    <property type="evidence" value="ECO:0007669"/>
    <property type="project" value="TreeGrafter"/>
</dbReference>
<dbReference type="InterPro" id="IPR052521">
    <property type="entry name" value="Cell_div_SPOR-domain"/>
</dbReference>
<dbReference type="eggNOG" id="COG3147">
    <property type="taxonomic scope" value="Bacteria"/>
</dbReference>
<organism evidence="2 3">
    <name type="scientific">Alcanivorax nanhaiticus</name>
    <dbReference type="NCBI Taxonomy" id="1177154"/>
    <lineage>
        <taxon>Bacteria</taxon>
        <taxon>Pseudomonadati</taxon>
        <taxon>Pseudomonadota</taxon>
        <taxon>Gammaproteobacteria</taxon>
        <taxon>Oceanospirillales</taxon>
        <taxon>Alcanivoracaceae</taxon>
        <taxon>Alcanivorax</taxon>
    </lineage>
</organism>
<evidence type="ECO:0000313" key="2">
    <source>
        <dbReference type="EMBL" id="KGD63232.1"/>
    </source>
</evidence>